<evidence type="ECO:0000256" key="1">
    <source>
        <dbReference type="SAM" id="MobiDB-lite"/>
    </source>
</evidence>
<evidence type="ECO:0000313" key="4">
    <source>
        <dbReference type="Proteomes" id="UP000325255"/>
    </source>
</evidence>
<dbReference type="Pfam" id="PF13546">
    <property type="entry name" value="DDE_5"/>
    <property type="match status" value="1"/>
</dbReference>
<accession>A0A5M6IJ73</accession>
<dbReference type="Proteomes" id="UP000325255">
    <property type="component" value="Unassembled WGS sequence"/>
</dbReference>
<organism evidence="3 4">
    <name type="scientific">Rhodovastum atsumiense</name>
    <dbReference type="NCBI Taxonomy" id="504468"/>
    <lineage>
        <taxon>Bacteria</taxon>
        <taxon>Pseudomonadati</taxon>
        <taxon>Pseudomonadota</taxon>
        <taxon>Alphaproteobacteria</taxon>
        <taxon>Acetobacterales</taxon>
        <taxon>Acetobacteraceae</taxon>
        <taxon>Rhodovastum</taxon>
    </lineage>
</organism>
<feature type="region of interest" description="Disordered" evidence="1">
    <location>
        <begin position="240"/>
        <end position="260"/>
    </location>
</feature>
<name>A0A5M6IJ73_9PROT</name>
<evidence type="ECO:0000313" key="3">
    <source>
        <dbReference type="EMBL" id="KAA5607889.1"/>
    </source>
</evidence>
<proteinExistence type="predicted"/>
<gene>
    <name evidence="3" type="ORF">F1189_31675</name>
</gene>
<protein>
    <submittedName>
        <fullName evidence="3">Transposase</fullName>
    </submittedName>
</protein>
<dbReference type="RefSeq" id="WP_150045838.1">
    <property type="nucleotide sequence ID" value="NZ_OW485601.1"/>
</dbReference>
<feature type="compositionally biased region" description="Basic residues" evidence="1">
    <location>
        <begin position="242"/>
        <end position="257"/>
    </location>
</feature>
<dbReference type="OrthoDB" id="53473at2"/>
<sequence length="458" mass="52345">MSATDAGGFAAGRLGTWMQPFEAAFTAPTWQRVLVLVAGAILVPGRRTIASVLRVMGLGQVRRFSNYHRVLSRNTWSDRWLSGCLLRLLVDTFVPKGEPVVIGPDDTIERRWGIKIKARGIYRDPVRSSRGHFVKASGLRWLSFMVLPEIPWAGRVWALPFLTILAPSLRYWQTHRPGERQYKKLTDWARQGLIQAALWLPDRRVIGVGDASFAAIELLNDVRPWVTMITRLRLDAGLYHPPPRRRPGQRGRPRLVGKRQPTLKQRLANPRTRWCPLQVTGWYGRGERTLEIVSGTALWHKPGHRVPIRYVLVRDPKGKLEPQAFLCTDLQADPLDILRWFVRRWSVEVTFSEVRRHLGVETQRQWSDLAIARTTPFLLSLFSLVTLWANNLYATRPPAVRLASWYRKSLPTFSDALAAVRRQLWTHGNLRGSRQMFDPTKIPAATLNTLIDLACYAA</sequence>
<dbReference type="AlphaFoldDB" id="A0A5M6IJ73"/>
<comment type="caution">
    <text evidence="3">The sequence shown here is derived from an EMBL/GenBank/DDBJ whole genome shotgun (WGS) entry which is preliminary data.</text>
</comment>
<evidence type="ECO:0000259" key="2">
    <source>
        <dbReference type="Pfam" id="PF13546"/>
    </source>
</evidence>
<reference evidence="3 4" key="1">
    <citation type="submission" date="2019-09" db="EMBL/GenBank/DDBJ databases">
        <title>Genome sequence of Rhodovastum atsumiense, a diverse member of the Acetobacteraceae family of non-sulfur purple photosynthetic bacteria.</title>
        <authorList>
            <person name="Meyer T."/>
            <person name="Kyndt J."/>
        </authorList>
    </citation>
    <scope>NUCLEOTIDE SEQUENCE [LARGE SCALE GENOMIC DNA]</scope>
    <source>
        <strain evidence="3 4">DSM 21279</strain>
    </source>
</reference>
<dbReference type="EMBL" id="VWPK01000141">
    <property type="protein sequence ID" value="KAA5607889.1"/>
    <property type="molecule type" value="Genomic_DNA"/>
</dbReference>
<dbReference type="InterPro" id="IPR038721">
    <property type="entry name" value="IS701-like_DDE_dom"/>
</dbReference>
<feature type="domain" description="Transposase IS701-like DDE" evidence="2">
    <location>
        <begin position="21"/>
        <end position="267"/>
    </location>
</feature>
<keyword evidence="4" id="KW-1185">Reference proteome</keyword>